<protein>
    <submittedName>
        <fullName evidence="2">Competence protein ComEA helix-hairpin-helix repeat region</fullName>
    </submittedName>
</protein>
<dbReference type="Proteomes" id="UP000289775">
    <property type="component" value="Unassembled WGS sequence"/>
</dbReference>
<gene>
    <name evidence="2" type="ORF">NU09_2544</name>
</gene>
<sequence>MKKPFGFFLRFTKGQRKGVMALLFLIIIFQAGYFIFTSFGFSGNKEISPEEAEWLSHQEEIDRLKEAKSVKKDTIFPFNPNFISDYKAYILGLNEVQLDKLTVFRKTGAYVNSPEEFKEVTGIHDTLLLKLKPYFRFSEKPDIMVSKGEAKQKPVKEERIKVIDINAATSEQLQSVYGIGPYYAKCILEKREQLGGYVNMNQLDDFDDVPSDALLLIGDKFAVLHEPIVKTINVNTASLHQLSRFPYFNKDLARAIITQRSMLGNFSKIEDLLEINGFPVEKEKIIALYLEF</sequence>
<proteinExistence type="predicted"/>
<dbReference type="OrthoDB" id="981124at2"/>
<dbReference type="SUPFAM" id="SSF47781">
    <property type="entry name" value="RuvA domain 2-like"/>
    <property type="match status" value="3"/>
</dbReference>
<keyword evidence="1" id="KW-0812">Transmembrane</keyword>
<dbReference type="PANTHER" id="PTHR21180">
    <property type="entry name" value="ENDONUCLEASE/EXONUCLEASE/PHOSPHATASE FAMILY DOMAIN-CONTAINING PROTEIN 1"/>
    <property type="match status" value="1"/>
</dbReference>
<dbReference type="InterPro" id="IPR010994">
    <property type="entry name" value="RuvA_2-like"/>
</dbReference>
<dbReference type="Gene3D" id="1.10.150.280">
    <property type="entry name" value="AF1531-like domain"/>
    <property type="match status" value="2"/>
</dbReference>
<dbReference type="InterPro" id="IPR051675">
    <property type="entry name" value="Endo/Exo/Phosphatase_dom_1"/>
</dbReference>
<keyword evidence="3" id="KW-1185">Reference proteome</keyword>
<dbReference type="Pfam" id="PF12836">
    <property type="entry name" value="HHH_3"/>
    <property type="match status" value="2"/>
</dbReference>
<dbReference type="AlphaFoldDB" id="A0A444W8D8"/>
<accession>A0A444W8D8</accession>
<feature type="transmembrane region" description="Helical" evidence="1">
    <location>
        <begin position="21"/>
        <end position="41"/>
    </location>
</feature>
<dbReference type="RefSeq" id="WP_129751639.1">
    <property type="nucleotide sequence ID" value="NZ_JUIW01000008.1"/>
</dbReference>
<organism evidence="2 3">
    <name type="scientific">Flavobacterium beibuense</name>
    <dbReference type="NCBI Taxonomy" id="657326"/>
    <lineage>
        <taxon>Bacteria</taxon>
        <taxon>Pseudomonadati</taxon>
        <taxon>Bacteroidota</taxon>
        <taxon>Flavobacteriia</taxon>
        <taxon>Flavobacteriales</taxon>
        <taxon>Flavobacteriaceae</taxon>
        <taxon>Flavobacterium</taxon>
    </lineage>
</organism>
<keyword evidence="1" id="KW-0472">Membrane</keyword>
<name>A0A444W8D8_9FLAO</name>
<comment type="caution">
    <text evidence="2">The sequence shown here is derived from an EMBL/GenBank/DDBJ whole genome shotgun (WGS) entry which is preliminary data.</text>
</comment>
<evidence type="ECO:0000256" key="1">
    <source>
        <dbReference type="SAM" id="Phobius"/>
    </source>
</evidence>
<reference evidence="2 3" key="1">
    <citation type="submission" date="2014-12" db="EMBL/GenBank/DDBJ databases">
        <title>Genome sequence of Flavobacterium beibuense RSKm HC5.</title>
        <authorList>
            <person name="Kim J.F."/>
            <person name="Song J.Y."/>
            <person name="Kwak M.-J."/>
            <person name="Lee S.-W."/>
        </authorList>
    </citation>
    <scope>NUCLEOTIDE SEQUENCE [LARGE SCALE GENOMIC DNA]</scope>
    <source>
        <strain evidence="2 3">RSKm HC5</strain>
    </source>
</reference>
<evidence type="ECO:0000313" key="3">
    <source>
        <dbReference type="Proteomes" id="UP000289775"/>
    </source>
</evidence>
<keyword evidence="1" id="KW-1133">Transmembrane helix</keyword>
<dbReference type="GO" id="GO:0015628">
    <property type="term" value="P:protein secretion by the type II secretion system"/>
    <property type="evidence" value="ECO:0007669"/>
    <property type="project" value="TreeGrafter"/>
</dbReference>
<dbReference type="EMBL" id="JUIW01000008">
    <property type="protein sequence ID" value="RYJ42140.1"/>
    <property type="molecule type" value="Genomic_DNA"/>
</dbReference>
<dbReference type="GO" id="GO:0015627">
    <property type="term" value="C:type II protein secretion system complex"/>
    <property type="evidence" value="ECO:0007669"/>
    <property type="project" value="TreeGrafter"/>
</dbReference>
<dbReference type="PANTHER" id="PTHR21180:SF32">
    <property type="entry name" value="ENDONUCLEASE_EXONUCLEASE_PHOSPHATASE FAMILY DOMAIN-CONTAINING PROTEIN 1"/>
    <property type="match status" value="1"/>
</dbReference>
<evidence type="ECO:0000313" key="2">
    <source>
        <dbReference type="EMBL" id="RYJ42140.1"/>
    </source>
</evidence>